<accession>A0A517LER3</accession>
<dbReference type="Pfam" id="PF26061">
    <property type="entry name" value="DUF8021"/>
    <property type="match status" value="1"/>
</dbReference>
<dbReference type="PANTHER" id="PTHR11552:SF134">
    <property type="entry name" value="GLUCOSE-METHANOL-CHOLINE OXIDOREDUCTASE N-TERMINAL DOMAIN-CONTAINING PROTEIN"/>
    <property type="match status" value="1"/>
</dbReference>
<evidence type="ECO:0000259" key="3">
    <source>
        <dbReference type="PROSITE" id="PS00623"/>
    </source>
</evidence>
<protein>
    <recommendedName>
        <fullName evidence="3 4">Glucose-methanol-choline oxidoreductase N-terminal domain-containing protein</fullName>
    </recommendedName>
</protein>
<dbReference type="Gene3D" id="3.50.50.60">
    <property type="entry name" value="FAD/NAD(P)-binding domain"/>
    <property type="match status" value="1"/>
</dbReference>
<proteinExistence type="inferred from homology"/>
<dbReference type="InterPro" id="IPR036188">
    <property type="entry name" value="FAD/NAD-bd_sf"/>
</dbReference>
<dbReference type="SUPFAM" id="SSF51905">
    <property type="entry name" value="FAD/NAD(P)-binding domain"/>
    <property type="match status" value="1"/>
</dbReference>
<dbReference type="AlphaFoldDB" id="A0A517LER3"/>
<dbReference type="InterPro" id="IPR007867">
    <property type="entry name" value="GMC_OxRtase_C"/>
</dbReference>
<feature type="domain" description="Glucose-methanol-choline oxidoreductase N-terminal" evidence="4">
    <location>
        <begin position="264"/>
        <end position="278"/>
    </location>
</feature>
<dbReference type="PROSITE" id="PS00623">
    <property type="entry name" value="GMC_OXRED_1"/>
    <property type="match status" value="1"/>
</dbReference>
<dbReference type="InterPro" id="IPR058334">
    <property type="entry name" value="DUF8021"/>
</dbReference>
<dbReference type="GO" id="GO:0050660">
    <property type="term" value="F:flavin adenine dinucleotide binding"/>
    <property type="evidence" value="ECO:0007669"/>
    <property type="project" value="InterPro"/>
</dbReference>
<dbReference type="PROSITE" id="PS00624">
    <property type="entry name" value="GMC_OXRED_2"/>
    <property type="match status" value="1"/>
</dbReference>
<dbReference type="Pfam" id="PF05199">
    <property type="entry name" value="GMC_oxred_C"/>
    <property type="match status" value="1"/>
</dbReference>
<comment type="similarity">
    <text evidence="1 2">Belongs to the GMC oxidoreductase family.</text>
</comment>
<dbReference type="InterPro" id="IPR000172">
    <property type="entry name" value="GMC_OxRdtase_N"/>
</dbReference>
<dbReference type="OrthoDB" id="269227at2759"/>
<dbReference type="SUPFAM" id="SSF54373">
    <property type="entry name" value="FAD-linked reductases, C-terminal domain"/>
    <property type="match status" value="1"/>
</dbReference>
<dbReference type="Proteomes" id="UP000316270">
    <property type="component" value="Chromosome 11"/>
</dbReference>
<dbReference type="Gene3D" id="3.30.560.10">
    <property type="entry name" value="Glucose Oxidase, domain 3"/>
    <property type="match status" value="1"/>
</dbReference>
<dbReference type="EMBL" id="CP042195">
    <property type="protein sequence ID" value="QDS74129.1"/>
    <property type="molecule type" value="Genomic_DNA"/>
</dbReference>
<keyword evidence="6" id="KW-1185">Reference proteome</keyword>
<dbReference type="GO" id="GO:0016614">
    <property type="term" value="F:oxidoreductase activity, acting on CH-OH group of donors"/>
    <property type="evidence" value="ECO:0007669"/>
    <property type="project" value="InterPro"/>
</dbReference>
<dbReference type="STRING" id="50376.A0A517LER3"/>
<gene>
    <name evidence="5" type="ORF">FKW77_000088</name>
</gene>
<evidence type="ECO:0000256" key="1">
    <source>
        <dbReference type="ARBA" id="ARBA00010790"/>
    </source>
</evidence>
<evidence type="ECO:0000256" key="2">
    <source>
        <dbReference type="RuleBase" id="RU003968"/>
    </source>
</evidence>
<evidence type="ECO:0000313" key="6">
    <source>
        <dbReference type="Proteomes" id="UP000316270"/>
    </source>
</evidence>
<name>A0A517LER3_9PEZI</name>
<keyword evidence="2" id="KW-0274">FAD</keyword>
<reference evidence="5 6" key="1">
    <citation type="submission" date="2019-07" db="EMBL/GenBank/DDBJ databases">
        <title>Finished genome of Venturia effusa.</title>
        <authorList>
            <person name="Young C.A."/>
            <person name="Cox M.P."/>
            <person name="Ganley A.R.D."/>
            <person name="David W.J."/>
        </authorList>
    </citation>
    <scope>NUCLEOTIDE SEQUENCE [LARGE SCALE GENOMIC DNA]</scope>
    <source>
        <strain evidence="6">albino</strain>
    </source>
</reference>
<organism evidence="5 6">
    <name type="scientific">Venturia effusa</name>
    <dbReference type="NCBI Taxonomy" id="50376"/>
    <lineage>
        <taxon>Eukaryota</taxon>
        <taxon>Fungi</taxon>
        <taxon>Dikarya</taxon>
        <taxon>Ascomycota</taxon>
        <taxon>Pezizomycotina</taxon>
        <taxon>Dothideomycetes</taxon>
        <taxon>Pleosporomycetidae</taxon>
        <taxon>Venturiales</taxon>
        <taxon>Venturiaceae</taxon>
        <taxon>Venturia</taxon>
    </lineage>
</organism>
<keyword evidence="2" id="KW-0285">Flavoprotein</keyword>
<evidence type="ECO:0000313" key="5">
    <source>
        <dbReference type="EMBL" id="QDS74129.1"/>
    </source>
</evidence>
<feature type="domain" description="Glucose-methanol-choline oxidoreductase N-terminal" evidence="3">
    <location>
        <begin position="85"/>
        <end position="108"/>
    </location>
</feature>
<dbReference type="InterPro" id="IPR012132">
    <property type="entry name" value="GMC_OxRdtase"/>
</dbReference>
<sequence>MDEDYDFIVIGAGASGCAVASRLAQSPARPSVCLLEAGEPNGIETYLRSEERMTVAFDPNSFPNWGYKTVEQDQLSGQQVDYSRGKGLGGTTSINFAGWVVGPKDDYDEWARLVEDEDFRWTNVKKCLDKIQRIHPEIPSPEMRKFVNTSPHHSSTGVIDISYGGPWPQDIAILFEAAEQIGMLTNTDINDGEPLGLGIGSINIFNGKRSTAATAYLPQCSSNLSIVTGAHAAKIVLQDGKAIAVNTVSGRIFRARKEIILSAGALNSPQLLQLSGIGPRDELEKHDIPVVHELPMVGKNLKDHCYGAVGIALKQSPNCTESAVPTLYPTPMAFLKSPLAMASKEFGELPPTTQRHLSLPTVPNFEIAAGTPPQMLAYDLRPGMAFVGTACILQNPQSHGTVSLASSNPLDHPIIDPKFLTHPFDRKVMVDGIRQTLRLLRAPVYAANTVDVVGPEPDASDEAVWQHVKRFFGSSWHMSCTVKIGTSKEDACVDSNLKVFGLEGLRVCDLSVCPFVTNNHTQATAYILGEIAAGKLIREYNLNTASLAFACLAVAACSRPQLFKALRSFFSNSVVQFESINPAGVRLASNVRITENNVVMESLNDTLYATMLALERAYQIEVSDEATCDIAKLFIAKEARGPAIASLRLRLSQTSIDTVTIQEIEILKATNGSHALFAPESYPNNIPPLWRKSNPTALQEGEREKLLRIANSYAQALQEGNNTMALAAFDCPRLENGHQTTLHCGGSMDLFKWPVTNRRWAVDAMTGVVMGSFFFHYKDGKGKLSEIGIKDGGPNSKVGLWLHEYFRVVDDKIVEVSAAMKTLGVDFKDVWAVE</sequence>
<dbReference type="Pfam" id="PF00732">
    <property type="entry name" value="GMC_oxred_N"/>
    <property type="match status" value="1"/>
</dbReference>
<dbReference type="PANTHER" id="PTHR11552">
    <property type="entry name" value="GLUCOSE-METHANOL-CHOLINE GMC OXIDOREDUCTASE"/>
    <property type="match status" value="1"/>
</dbReference>
<evidence type="ECO:0000259" key="4">
    <source>
        <dbReference type="PROSITE" id="PS00624"/>
    </source>
</evidence>